<dbReference type="RefSeq" id="WP_006928245.1">
    <property type="nucleotide sequence ID" value="NZ_CM001402.1"/>
</dbReference>
<evidence type="ECO:0000259" key="1">
    <source>
        <dbReference type="Pfam" id="PF19572"/>
    </source>
</evidence>
<dbReference type="EMBL" id="CP018099">
    <property type="protein sequence ID" value="APF17025.1"/>
    <property type="molecule type" value="Genomic_DNA"/>
</dbReference>
<dbReference type="KEGG" id="caby:Cabys_274"/>
<dbReference type="Gene3D" id="2.40.160.60">
    <property type="entry name" value="Outer membrane protein transport protein (OMPP1/FadL/TodX)"/>
    <property type="match status" value="1"/>
</dbReference>
<keyword evidence="4" id="KW-1185">Reference proteome</keyword>
<dbReference type="Proteomes" id="UP000004671">
    <property type="component" value="Chromosome"/>
</dbReference>
<dbReference type="InParanoid" id="H1XQN0"/>
<accession>H1XQN0</accession>
<evidence type="ECO:0000313" key="2">
    <source>
        <dbReference type="EMBL" id="APF17025.1"/>
    </source>
</evidence>
<dbReference type="SUPFAM" id="SSF56935">
    <property type="entry name" value="Porins"/>
    <property type="match status" value="1"/>
</dbReference>
<protein>
    <recommendedName>
        <fullName evidence="1">Type IX secretion system protein PorV domain-containing protein</fullName>
    </recommendedName>
</protein>
<dbReference type="Proteomes" id="UP000183868">
    <property type="component" value="Chromosome"/>
</dbReference>
<evidence type="ECO:0000313" key="4">
    <source>
        <dbReference type="Proteomes" id="UP000004671"/>
    </source>
</evidence>
<dbReference type="AlphaFoldDB" id="H1XQN0"/>
<reference evidence="3 4" key="1">
    <citation type="submission" date="2011-09" db="EMBL/GenBank/DDBJ databases">
        <title>The permanent draft genome of Caldithrix abyssi DSM 13497.</title>
        <authorList>
            <consortium name="US DOE Joint Genome Institute (JGI-PGF)"/>
            <person name="Lucas S."/>
            <person name="Han J."/>
            <person name="Lapidus A."/>
            <person name="Bruce D."/>
            <person name="Goodwin L."/>
            <person name="Pitluck S."/>
            <person name="Peters L."/>
            <person name="Kyrpides N."/>
            <person name="Mavromatis K."/>
            <person name="Ivanova N."/>
            <person name="Mikhailova N."/>
            <person name="Chertkov O."/>
            <person name="Detter J.C."/>
            <person name="Tapia R."/>
            <person name="Han C."/>
            <person name="Land M."/>
            <person name="Hauser L."/>
            <person name="Markowitz V."/>
            <person name="Cheng J.-F."/>
            <person name="Hugenholtz P."/>
            <person name="Woyke T."/>
            <person name="Wu D."/>
            <person name="Spring S."/>
            <person name="Brambilla E."/>
            <person name="Klenk H.-P."/>
            <person name="Eisen J.A."/>
        </authorList>
    </citation>
    <scope>NUCLEOTIDE SEQUENCE [LARGE SCALE GENOMIC DNA]</scope>
    <source>
        <strain evidence="3 4">DSM 13497</strain>
    </source>
</reference>
<gene>
    <name evidence="2" type="ORF">Cabys_274</name>
    <name evidence="3" type="ORF">Calab_1556</name>
</gene>
<reference evidence="2 5" key="2">
    <citation type="submission" date="2016-11" db="EMBL/GenBank/DDBJ databases">
        <title>Genomic analysis of Caldithrix abyssi and proposal of a novel bacterial phylum Caldithrichaeota.</title>
        <authorList>
            <person name="Kublanov I."/>
            <person name="Sigalova O."/>
            <person name="Gavrilov S."/>
            <person name="Lebedinsky A."/>
            <person name="Ivanova N."/>
            <person name="Daum C."/>
            <person name="Reddy T."/>
            <person name="Klenk H.P."/>
            <person name="Goker M."/>
            <person name="Reva O."/>
            <person name="Miroshnichenko M."/>
            <person name="Kyprides N."/>
            <person name="Woyke T."/>
            <person name="Gelfand M."/>
        </authorList>
    </citation>
    <scope>NUCLEOTIDE SEQUENCE [LARGE SCALE GENOMIC DNA]</scope>
    <source>
        <strain evidence="2 5">LF13</strain>
    </source>
</reference>
<name>H1XQN0_CALAY</name>
<evidence type="ECO:0000313" key="3">
    <source>
        <dbReference type="EMBL" id="EHO41176.1"/>
    </source>
</evidence>
<dbReference type="PaxDb" id="880073-Calab_1556"/>
<dbReference type="STRING" id="880073.Cabys_274"/>
<dbReference type="eggNOG" id="COG2067">
    <property type="taxonomic scope" value="Bacteria"/>
</dbReference>
<dbReference type="HOGENOM" id="CLU_067062_0_0_0"/>
<dbReference type="Pfam" id="PF19572">
    <property type="entry name" value="PorV"/>
    <property type="match status" value="1"/>
</dbReference>
<organism evidence="3 4">
    <name type="scientific">Caldithrix abyssi DSM 13497</name>
    <dbReference type="NCBI Taxonomy" id="880073"/>
    <lineage>
        <taxon>Bacteria</taxon>
        <taxon>Pseudomonadati</taxon>
        <taxon>Calditrichota</taxon>
        <taxon>Calditrichia</taxon>
        <taxon>Calditrichales</taxon>
        <taxon>Calditrichaceae</taxon>
        <taxon>Caldithrix</taxon>
    </lineage>
</organism>
<sequence length="330" mass="36699" precursor="true">MKIKYLFVILLIIGTVFSSVRAKEFAPVGTAAAQFLEIAQDARGTGMGQAYTALVFDASSVFWNPAGIVGVNGKGIFLGYNQWVADINFGSFSFAWNFGSAGAIAISGVYLFTSDMDVTTVMQPEGTGETFSLNNHSFGLTYARKLTDKLAFGITLKSVREYYYSYGYTTWAFDVGTVYHTGFRGLKIGMSIQHFGPEVRYNSSYIDYSNPRSYVDGNPVRFDKFSLPVNFRVGFGMNVFQEENQKLLVAGDMVHSNNNLEFYNLGLEYAFKNRFFLRGGYRINLDEGGLTLGLGVKFPWLDGKNGAIDYSFADRGIFNGIHRFSIGFDL</sequence>
<dbReference type="EMBL" id="CM001402">
    <property type="protein sequence ID" value="EHO41176.1"/>
    <property type="molecule type" value="Genomic_DNA"/>
</dbReference>
<evidence type="ECO:0000313" key="5">
    <source>
        <dbReference type="Proteomes" id="UP000183868"/>
    </source>
</evidence>
<dbReference type="InterPro" id="IPR045741">
    <property type="entry name" value="PorV"/>
</dbReference>
<dbReference type="NCBIfam" id="NF033709">
    <property type="entry name" value="PorV_fam"/>
    <property type="match status" value="1"/>
</dbReference>
<proteinExistence type="predicted"/>
<feature type="domain" description="Type IX secretion system protein PorV" evidence="1">
    <location>
        <begin position="28"/>
        <end position="161"/>
    </location>
</feature>
<dbReference type="OrthoDB" id="9809898at2"/>